<accession>A0ABR9IBT3</accession>
<evidence type="ECO:0000313" key="2">
    <source>
        <dbReference type="EMBL" id="MBE1500645.1"/>
    </source>
</evidence>
<evidence type="ECO:0000259" key="1">
    <source>
        <dbReference type="Pfam" id="PF05685"/>
    </source>
</evidence>
<dbReference type="Gene3D" id="3.90.1570.10">
    <property type="entry name" value="tt1808, chain A"/>
    <property type="match status" value="1"/>
</dbReference>
<dbReference type="PANTHER" id="PTHR35400">
    <property type="entry name" value="SLR1083 PROTEIN"/>
    <property type="match status" value="1"/>
</dbReference>
<keyword evidence="2" id="KW-0255">Endonuclease</keyword>
<gene>
    <name evidence="2" type="ORF">H4696_007745</name>
</gene>
<organism evidence="2 3">
    <name type="scientific">Amycolatopsis lexingtonensis</name>
    <dbReference type="NCBI Taxonomy" id="218822"/>
    <lineage>
        <taxon>Bacteria</taxon>
        <taxon>Bacillati</taxon>
        <taxon>Actinomycetota</taxon>
        <taxon>Actinomycetes</taxon>
        <taxon>Pseudonocardiales</taxon>
        <taxon>Pseudonocardiaceae</taxon>
        <taxon>Amycolatopsis</taxon>
    </lineage>
</organism>
<dbReference type="PANTHER" id="PTHR35400:SF3">
    <property type="entry name" value="SLL1072 PROTEIN"/>
    <property type="match status" value="1"/>
</dbReference>
<keyword evidence="3" id="KW-1185">Reference proteome</keyword>
<protein>
    <submittedName>
        <fullName evidence="2">Uma2 family endonuclease</fullName>
    </submittedName>
</protein>
<name>A0ABR9IBT3_9PSEU</name>
<dbReference type="SUPFAM" id="SSF52980">
    <property type="entry name" value="Restriction endonuclease-like"/>
    <property type="match status" value="1"/>
</dbReference>
<comment type="caution">
    <text evidence="2">The sequence shown here is derived from an EMBL/GenBank/DDBJ whole genome shotgun (WGS) entry which is preliminary data.</text>
</comment>
<dbReference type="Proteomes" id="UP000631670">
    <property type="component" value="Unassembled WGS sequence"/>
</dbReference>
<dbReference type="GO" id="GO:0004519">
    <property type="term" value="F:endonuclease activity"/>
    <property type="evidence" value="ECO:0007669"/>
    <property type="project" value="UniProtKB-KW"/>
</dbReference>
<dbReference type="EMBL" id="JADBEG010000001">
    <property type="protein sequence ID" value="MBE1500645.1"/>
    <property type="molecule type" value="Genomic_DNA"/>
</dbReference>
<dbReference type="InterPro" id="IPR011335">
    <property type="entry name" value="Restrct_endonuc-II-like"/>
</dbReference>
<keyword evidence="2" id="KW-0540">Nuclease</keyword>
<proteinExistence type="predicted"/>
<dbReference type="CDD" id="cd06260">
    <property type="entry name" value="DUF820-like"/>
    <property type="match status" value="1"/>
</dbReference>
<sequence>MTAVSEPGPARRWEIPDHLLTIEEYAALGETDTGFTELVEGRVLMSPSHEPRHNRAIHRLAAHLEAQLPEHLDFVPGCDVDLGLAPPGKPGFSRRPDLMVIDKSAIARVDKDDGMLKADEVAVVVEIATSGSRRTDYRVKHDEYADAGIPHYWIIDLNEPVSLVACQGYHDAAPTTGTFETEVPFPAKLDLNALIGQHAGTAR</sequence>
<reference evidence="2 3" key="1">
    <citation type="submission" date="2020-10" db="EMBL/GenBank/DDBJ databases">
        <title>Sequencing the genomes of 1000 actinobacteria strains.</title>
        <authorList>
            <person name="Klenk H.-P."/>
        </authorList>
    </citation>
    <scope>NUCLEOTIDE SEQUENCE [LARGE SCALE GENOMIC DNA]</scope>
    <source>
        <strain evidence="2 3">DSM 44653</strain>
    </source>
</reference>
<dbReference type="RefSeq" id="WP_086856297.1">
    <property type="nucleotide sequence ID" value="NZ_JADBEG010000001.1"/>
</dbReference>
<dbReference type="InterPro" id="IPR012296">
    <property type="entry name" value="Nuclease_put_TT1808"/>
</dbReference>
<keyword evidence="2" id="KW-0378">Hydrolase</keyword>
<evidence type="ECO:0000313" key="3">
    <source>
        <dbReference type="Proteomes" id="UP000631670"/>
    </source>
</evidence>
<feature type="domain" description="Putative restriction endonuclease" evidence="1">
    <location>
        <begin position="23"/>
        <end position="168"/>
    </location>
</feature>
<dbReference type="Pfam" id="PF05685">
    <property type="entry name" value="Uma2"/>
    <property type="match status" value="1"/>
</dbReference>
<dbReference type="InterPro" id="IPR008538">
    <property type="entry name" value="Uma2"/>
</dbReference>